<dbReference type="PANTHER" id="PTHR43422:SF3">
    <property type="entry name" value="THIAMINE THIAZOLE SYNTHASE"/>
    <property type="match status" value="1"/>
</dbReference>
<dbReference type="KEGG" id="stp:Strop_2710"/>
<keyword evidence="1" id="KW-0503">Monooxygenase</keyword>
<proteinExistence type="predicted"/>
<dbReference type="eggNOG" id="COG0654">
    <property type="taxonomic scope" value="Bacteria"/>
</dbReference>
<name>A4X8F4_SALTO</name>
<dbReference type="InterPro" id="IPR036188">
    <property type="entry name" value="FAD/NAD-bd_sf"/>
</dbReference>
<evidence type="ECO:0000313" key="1">
    <source>
        <dbReference type="EMBL" id="ABP55154.1"/>
    </source>
</evidence>
<keyword evidence="2" id="KW-1185">Reference proteome</keyword>
<dbReference type="Pfam" id="PF12831">
    <property type="entry name" value="FAD_oxidored"/>
    <property type="match status" value="1"/>
</dbReference>
<dbReference type="GO" id="GO:0004497">
    <property type="term" value="F:monooxygenase activity"/>
    <property type="evidence" value="ECO:0007669"/>
    <property type="project" value="UniProtKB-KW"/>
</dbReference>
<dbReference type="PATRIC" id="fig|369723.5.peg.2790"/>
<dbReference type="Gene3D" id="3.50.50.60">
    <property type="entry name" value="FAD/NAD(P)-binding domain"/>
    <property type="match status" value="1"/>
</dbReference>
<dbReference type="STRING" id="369723.Strop_2710"/>
<dbReference type="AlphaFoldDB" id="A4X8F4"/>
<dbReference type="EMBL" id="CP000667">
    <property type="protein sequence ID" value="ABP55154.1"/>
    <property type="molecule type" value="Genomic_DNA"/>
</dbReference>
<dbReference type="HOGENOM" id="CLU_028028_2_0_11"/>
<dbReference type="RefSeq" id="WP_012013935.1">
    <property type="nucleotide sequence ID" value="NC_009380.1"/>
</dbReference>
<organism evidence="1 2">
    <name type="scientific">Salinispora tropica (strain ATCC BAA-916 / DSM 44818 / JCM 13857 / NBRC 105044 / CNB-440)</name>
    <dbReference type="NCBI Taxonomy" id="369723"/>
    <lineage>
        <taxon>Bacteria</taxon>
        <taxon>Bacillati</taxon>
        <taxon>Actinomycetota</taxon>
        <taxon>Actinomycetes</taxon>
        <taxon>Micromonosporales</taxon>
        <taxon>Micromonosporaceae</taxon>
        <taxon>Salinispora</taxon>
    </lineage>
</organism>
<evidence type="ECO:0000313" key="2">
    <source>
        <dbReference type="Proteomes" id="UP000000235"/>
    </source>
</evidence>
<dbReference type="Proteomes" id="UP000000235">
    <property type="component" value="Chromosome"/>
</dbReference>
<gene>
    <name evidence="1" type="ordered locus">Strop_2710</name>
</gene>
<keyword evidence="1" id="KW-0560">Oxidoreductase</keyword>
<dbReference type="SUPFAM" id="SSF51905">
    <property type="entry name" value="FAD/NAD(P)-binding domain"/>
    <property type="match status" value="1"/>
</dbReference>
<accession>A4X8F4</accession>
<sequence>MGDHSTRRVVVLGASMGGLLAARVLADRYAEVLLVDRDEVTGVTGYRQGVPHGRHAHGLVARGHQILESHFPGLTDDLQAAGVKPGDFSGDIRWYVEGRRMLPSRSGLLSAPATRPVLEHQVRSRVQALPNVRILERHDIVGLVTTPDRKRVTGARVQRRAAGSQEQVLDADLVIDTTGRGSRTPAWLEELGYARPTEDRVKVDLAYTTRHYRLAEDPFGDDLAIIPAATPASPRGAFFYRMPGNDGRVELSLTGVLGDHPPTDPDGFLAFVRSLPVPQIYQAVRGAEPIDDPVTFRFPASVRRRYERLTSFPTGLLVLGDAVCSFNPIYAQGMTAAALGSLVLAEQLRRGEPEPLAFFRDLAAQLASPWDFSAGADLGYAGVEGRRTAKIRLANAYVPRLQRAATRDARLTDAFIRVAGLIDPPSSLMRPATLLRVLRHSRPRANTPAAQSELLGGRA</sequence>
<reference evidence="2" key="1">
    <citation type="journal article" date="2007" name="Proc. Natl. Acad. Sci. U.S.A.">
        <title>Genome sequencing reveals complex secondary metabolome in the marine actinomycete Salinispora tropica.</title>
        <authorList>
            <person name="Udwary D.W."/>
            <person name="Zeigler L."/>
            <person name="Asolkar R.N."/>
            <person name="Singan V."/>
            <person name="Lapidus A."/>
            <person name="Fenical W."/>
            <person name="Jensen P.R."/>
            <person name="Moore B.S."/>
        </authorList>
    </citation>
    <scope>NUCLEOTIDE SEQUENCE [LARGE SCALE GENOMIC DNA]</scope>
    <source>
        <strain evidence="2">ATCC BAA-916 / DSM 44818 / CNB-440</strain>
    </source>
</reference>
<protein>
    <submittedName>
        <fullName evidence="1">Monooxygenase, FAD-binding</fullName>
    </submittedName>
</protein>
<dbReference type="PANTHER" id="PTHR43422">
    <property type="entry name" value="THIAMINE THIAZOLE SYNTHASE"/>
    <property type="match status" value="1"/>
</dbReference>